<keyword evidence="3" id="KW-0966">Cell projection</keyword>
<protein>
    <submittedName>
        <fullName evidence="3">Flagellar hook assembly protein FlgD</fullName>
    </submittedName>
</protein>
<accession>A0A4Q0VNT6</accession>
<organism evidence="3 4">
    <name type="scientific">Anaerobacillus alkaliphilus</name>
    <dbReference type="NCBI Taxonomy" id="1548597"/>
    <lineage>
        <taxon>Bacteria</taxon>
        <taxon>Bacillati</taxon>
        <taxon>Bacillota</taxon>
        <taxon>Bacilli</taxon>
        <taxon>Bacillales</taxon>
        <taxon>Bacillaceae</taxon>
        <taxon>Anaerobacillus</taxon>
    </lineage>
</organism>
<dbReference type="GO" id="GO:0044781">
    <property type="term" value="P:bacterial-type flagellum organization"/>
    <property type="evidence" value="ECO:0007669"/>
    <property type="project" value="UniProtKB-KW"/>
</dbReference>
<evidence type="ECO:0000256" key="1">
    <source>
        <dbReference type="ARBA" id="ARBA00010577"/>
    </source>
</evidence>
<dbReference type="Pfam" id="PF03963">
    <property type="entry name" value="FlgD"/>
    <property type="match status" value="1"/>
</dbReference>
<name>A0A4Q0VNT6_9BACI</name>
<dbReference type="Proteomes" id="UP000290649">
    <property type="component" value="Unassembled WGS sequence"/>
</dbReference>
<gene>
    <name evidence="3" type="primary">flgD</name>
    <name evidence="3" type="ORF">DS745_16785</name>
</gene>
<evidence type="ECO:0000313" key="4">
    <source>
        <dbReference type="Proteomes" id="UP000290649"/>
    </source>
</evidence>
<keyword evidence="3" id="KW-0969">Cilium</keyword>
<comment type="caution">
    <text evidence="3">The sequence shown here is derived from an EMBL/GenBank/DDBJ whole genome shotgun (WGS) entry which is preliminary data.</text>
</comment>
<proteinExistence type="inferred from homology"/>
<dbReference type="InterPro" id="IPR005648">
    <property type="entry name" value="FlgD"/>
</dbReference>
<dbReference type="RefSeq" id="WP_129079366.1">
    <property type="nucleotide sequence ID" value="NZ_QOUX01000046.1"/>
</dbReference>
<dbReference type="AlphaFoldDB" id="A0A4Q0VNT6"/>
<dbReference type="OrthoDB" id="280334at2"/>
<keyword evidence="4" id="KW-1185">Reference proteome</keyword>
<keyword evidence="2" id="KW-1005">Bacterial flagellum biogenesis</keyword>
<dbReference type="EMBL" id="QOUX01000046">
    <property type="protein sequence ID" value="RXI98003.1"/>
    <property type="molecule type" value="Genomic_DNA"/>
</dbReference>
<reference evidence="3 4" key="1">
    <citation type="journal article" date="2019" name="Int. J. Syst. Evol. Microbiol.">
        <title>Anaerobacillus alkaliphilus sp. nov., a novel alkaliphilic and moderately halophilic bacterium.</title>
        <authorList>
            <person name="Borsodi A.K."/>
            <person name="Aszalos J.M."/>
            <person name="Bihari P."/>
            <person name="Nagy I."/>
            <person name="Schumann P."/>
            <person name="Sproer C."/>
            <person name="Kovacs A.L."/>
            <person name="Boka K."/>
            <person name="Dobosy P."/>
            <person name="Ovari M."/>
            <person name="Szili-Kovacs T."/>
            <person name="Toth E."/>
        </authorList>
    </citation>
    <scope>NUCLEOTIDE SEQUENCE [LARGE SCALE GENOMIC DNA]</scope>
    <source>
        <strain evidence="3 4">B16-10</strain>
    </source>
</reference>
<evidence type="ECO:0000256" key="2">
    <source>
        <dbReference type="ARBA" id="ARBA00022795"/>
    </source>
</evidence>
<comment type="similarity">
    <text evidence="1">Belongs to the FlgD family.</text>
</comment>
<sequence>MINSVNSLYLSDRQVERKTGQNTLDQDAFLKILLTQLANQDPSKPMEDKEFISQMANFSSLEQMTQMNKALTGFIEMQKDSHFLSHSQLIGKEIQWEQVVANPNGETDLRLNDSVVKAIKFQHGKTRLVLEGGQVIDTIQVVHISRPTDKE</sequence>
<dbReference type="NCBIfam" id="NF007197">
    <property type="entry name" value="PRK09618.1"/>
    <property type="match status" value="1"/>
</dbReference>
<keyword evidence="3" id="KW-0282">Flagellum</keyword>
<evidence type="ECO:0000313" key="3">
    <source>
        <dbReference type="EMBL" id="RXI98003.1"/>
    </source>
</evidence>